<dbReference type="InterPro" id="IPR046960">
    <property type="entry name" value="PPR_At4g14850-like_plant"/>
</dbReference>
<dbReference type="FunFam" id="1.25.40.10:FF:000090">
    <property type="entry name" value="Pentatricopeptide repeat-containing protein, chloroplastic"/>
    <property type="match status" value="1"/>
</dbReference>
<protein>
    <recommendedName>
        <fullName evidence="6">Pentatricopeptide repeat-containing protein</fullName>
    </recommendedName>
</protein>
<feature type="repeat" description="PPR" evidence="2">
    <location>
        <begin position="95"/>
        <end position="129"/>
    </location>
</feature>
<dbReference type="FunFam" id="1.25.40.10:FF:000285">
    <property type="entry name" value="Pentatricopeptide repeat-containing protein, chloroplastic"/>
    <property type="match status" value="1"/>
</dbReference>
<dbReference type="InterPro" id="IPR046848">
    <property type="entry name" value="E_motif"/>
</dbReference>
<evidence type="ECO:0000313" key="5">
    <source>
        <dbReference type="Proteomes" id="UP000516437"/>
    </source>
</evidence>
<proteinExistence type="predicted"/>
<evidence type="ECO:0000313" key="4">
    <source>
        <dbReference type="EMBL" id="KAB1217939.1"/>
    </source>
</evidence>
<feature type="repeat" description="PPR" evidence="2">
    <location>
        <begin position="634"/>
        <end position="668"/>
    </location>
</feature>
<dbReference type="Pfam" id="PF13041">
    <property type="entry name" value="PPR_2"/>
    <property type="match status" value="5"/>
</dbReference>
<evidence type="ECO:0000256" key="2">
    <source>
        <dbReference type="PROSITE-ProRule" id="PRU00708"/>
    </source>
</evidence>
<organism evidence="4 5">
    <name type="scientific">Morella rubra</name>
    <name type="common">Chinese bayberry</name>
    <dbReference type="NCBI Taxonomy" id="262757"/>
    <lineage>
        <taxon>Eukaryota</taxon>
        <taxon>Viridiplantae</taxon>
        <taxon>Streptophyta</taxon>
        <taxon>Embryophyta</taxon>
        <taxon>Tracheophyta</taxon>
        <taxon>Spermatophyta</taxon>
        <taxon>Magnoliopsida</taxon>
        <taxon>eudicotyledons</taxon>
        <taxon>Gunneridae</taxon>
        <taxon>Pentapetalae</taxon>
        <taxon>rosids</taxon>
        <taxon>fabids</taxon>
        <taxon>Fagales</taxon>
        <taxon>Myricaceae</taxon>
        <taxon>Morella</taxon>
    </lineage>
</organism>
<feature type="repeat" description="PPR" evidence="2">
    <location>
        <begin position="295"/>
        <end position="329"/>
    </location>
</feature>
<dbReference type="GO" id="GO:0009451">
    <property type="term" value="P:RNA modification"/>
    <property type="evidence" value="ECO:0007669"/>
    <property type="project" value="InterPro"/>
</dbReference>
<feature type="repeat" description="PPR" evidence="2">
    <location>
        <begin position="1"/>
        <end position="28"/>
    </location>
</feature>
<dbReference type="NCBIfam" id="TIGR00756">
    <property type="entry name" value="PPR"/>
    <property type="match status" value="9"/>
</dbReference>
<dbReference type="PANTHER" id="PTHR47926">
    <property type="entry name" value="PENTATRICOPEPTIDE REPEAT-CONTAINING PROTEIN"/>
    <property type="match status" value="1"/>
</dbReference>
<dbReference type="Pfam" id="PF20431">
    <property type="entry name" value="E_motif"/>
    <property type="match status" value="1"/>
</dbReference>
<feature type="repeat" description="PPR" evidence="2">
    <location>
        <begin position="498"/>
        <end position="532"/>
    </location>
</feature>
<dbReference type="InterPro" id="IPR002885">
    <property type="entry name" value="PPR_rpt"/>
</dbReference>
<feature type="repeat" description="PPR" evidence="2">
    <location>
        <begin position="568"/>
        <end position="598"/>
    </location>
</feature>
<dbReference type="Pfam" id="PF01535">
    <property type="entry name" value="PPR"/>
    <property type="match status" value="6"/>
</dbReference>
<reference evidence="4" key="1">
    <citation type="submission" date="2018-07" db="EMBL/GenBank/DDBJ databases">
        <authorList>
            <person name="Gao Z.-S."/>
            <person name="Jia H.-M."/>
            <person name="Jia H.-J."/>
            <person name="Cai Q.-L."/>
            <person name="Wang Y."/>
            <person name="Zhao H.-B."/>
        </authorList>
    </citation>
    <scope>NUCLEOTIDE SEQUENCE</scope>
    <source>
        <tissue evidence="4">Leaves</tissue>
    </source>
</reference>
<feature type="repeat" description="PPR" evidence="2">
    <location>
        <begin position="599"/>
        <end position="633"/>
    </location>
</feature>
<name>A0A6A1VYA1_9ROSI</name>
<reference evidence="4 5" key="2">
    <citation type="journal article" date="2019" name="Plant Biotechnol. J.">
        <title>The red bayberry genome and genetic basis of sex determination.</title>
        <authorList>
            <person name="Jia H.M."/>
            <person name="Jia H.J."/>
            <person name="Cai Q.L."/>
            <person name="Wang Y."/>
            <person name="Zhao H.B."/>
            <person name="Yang W.F."/>
            <person name="Wang G.Y."/>
            <person name="Li Y.H."/>
            <person name="Zhan D.L."/>
            <person name="Shen Y.T."/>
            <person name="Niu Q.F."/>
            <person name="Chang L."/>
            <person name="Qiu J."/>
            <person name="Zhao L."/>
            <person name="Xie H.B."/>
            <person name="Fu W.Y."/>
            <person name="Jin J."/>
            <person name="Li X.W."/>
            <person name="Jiao Y."/>
            <person name="Zhou C.C."/>
            <person name="Tu T."/>
            <person name="Chai C.Y."/>
            <person name="Gao J.L."/>
            <person name="Fan L.J."/>
            <person name="van de Weg E."/>
            <person name="Wang J.Y."/>
            <person name="Gao Z.S."/>
        </authorList>
    </citation>
    <scope>NUCLEOTIDE SEQUENCE [LARGE SCALE GENOMIC DNA]</scope>
    <source>
        <tissue evidence="4">Leaves</tissue>
    </source>
</reference>
<dbReference type="EMBL" id="RXIC02000021">
    <property type="protein sequence ID" value="KAB1217916.1"/>
    <property type="molecule type" value="Genomic_DNA"/>
</dbReference>
<keyword evidence="5" id="KW-1185">Reference proteome</keyword>
<dbReference type="AlphaFoldDB" id="A0A6A1VYA1"/>
<feature type="repeat" description="PPR" evidence="2">
    <location>
        <begin position="396"/>
        <end position="430"/>
    </location>
</feature>
<dbReference type="SUPFAM" id="SSF48452">
    <property type="entry name" value="TPR-like"/>
    <property type="match status" value="1"/>
</dbReference>
<feature type="repeat" description="PPR" evidence="2">
    <location>
        <begin position="194"/>
        <end position="228"/>
    </location>
</feature>
<evidence type="ECO:0008006" key="6">
    <source>
        <dbReference type="Google" id="ProtNLM"/>
    </source>
</evidence>
<dbReference type="EMBL" id="RXIC02000021">
    <property type="protein sequence ID" value="KAB1217939.1"/>
    <property type="molecule type" value="Genomic_DNA"/>
</dbReference>
<dbReference type="OrthoDB" id="185373at2759"/>
<dbReference type="PANTHER" id="PTHR47926:SF347">
    <property type="entry name" value="PENTATRICOPEPTIDE REPEAT-CONTAINING PROTEIN"/>
    <property type="match status" value="1"/>
</dbReference>
<gene>
    <name evidence="4" type="ORF">CJ030_MR3G014651</name>
    <name evidence="3" type="ORF">CJ030_MR3G014674</name>
</gene>
<evidence type="ECO:0000256" key="1">
    <source>
        <dbReference type="ARBA" id="ARBA00022737"/>
    </source>
</evidence>
<dbReference type="FunFam" id="1.25.40.10:FF:000436">
    <property type="entry name" value="Pentatricopeptide repeat-containing protein At5g39350 family"/>
    <property type="match status" value="1"/>
</dbReference>
<dbReference type="FunFam" id="1.25.40.10:FF:000073">
    <property type="entry name" value="Pentatricopeptide repeat-containing protein chloroplastic"/>
    <property type="match status" value="1"/>
</dbReference>
<evidence type="ECO:0000313" key="3">
    <source>
        <dbReference type="EMBL" id="KAB1217916.1"/>
    </source>
</evidence>
<dbReference type="Proteomes" id="UP000516437">
    <property type="component" value="Chromosome 3"/>
</dbReference>
<keyword evidence="1" id="KW-0677">Repeat</keyword>
<sequence length="789" mass="87574">MIRAYTRANHWKEALNLYHCMLEKGLEPDKYTFTFVLRACTGALDLQEGLLIHREIGRRGLGCNVFIATALVDMYCKLGDLESAREVFDCLSNKDVVAWNTMIAGLSQSEDPREALEYFWRMQLRGIKPDSVSLLNLVPALSSLADIGSCRSVHGYVVRRSFQSAVLNGLIDMYSKSGDVIAARQIFDQMRDRDDVSWRTLMAGYVFNGSFREALKLFDRMKVENHKIDKMSAVSALLAASEMKDLEKGKDIHHCAIREGINSDVLVATPIMTMYAKCGELEKAKQLFNRLQWRDLIAWSAFISAFVQSGYPEEALSVFRDMMNDNVKPENGTLASILSACADLSSVRLGKSVHCYAIKTAFDFVISTGTALVSMYSVRGLLAWALNVFNRLPRRDVVTWNVLIKGFVQIGDSYNAMKMFRNLQLSGIHPDAGTMVGLLHACLPLNDLHQGTCIHGKMIRSGFESVCPVRNALIDMYSKCGSLSSAEFLFNKTDFVKDEVSWNVIIAGYLQNGHAKKAMSTFSLMKLDNSRPNLVTFVSVLPAVAYLAALREGATCHACIIRMGFLCNTLVGNSLIDMYAKCGQLDSSEKCFNEMRNKNTVSWNALLAGYAVHGQGNNAVALFSLMQETHVPVDSVSFINVLSACTHAGLIEEGRKIFESMHEKHRPEPGLEHYACMVDLLSRAGLFDETLILIKGMPMEPDARVWGALLGACKMHCNIKLGEIALQHLVKLEPANPTNHLVLSGMFAESGRWGDKGSTRSGVNQYGLNKTPGCSWVEVKNRSPGFTSR</sequence>
<comment type="caution">
    <text evidence="4">The sequence shown here is derived from an EMBL/GenBank/DDBJ whole genome shotgun (WGS) entry which is preliminary data.</text>
</comment>
<accession>A0A6A1VYA1</accession>
<dbReference type="PROSITE" id="PS51375">
    <property type="entry name" value="PPR"/>
    <property type="match status" value="9"/>
</dbReference>
<reference evidence="4" key="3">
    <citation type="submission" date="2019-09" db="EMBL/GenBank/DDBJ databases">
        <authorList>
            <person name="Gao Z."/>
        </authorList>
    </citation>
    <scope>NUCLEOTIDE SEQUENCE</scope>
    <source>
        <tissue evidence="4">Leaves</tissue>
    </source>
</reference>
<dbReference type="GO" id="GO:0003729">
    <property type="term" value="F:mRNA binding"/>
    <property type="evidence" value="ECO:0007669"/>
    <property type="project" value="UniProtKB-ARBA"/>
</dbReference>
<dbReference type="FunFam" id="1.25.40.10:FF:000344">
    <property type="entry name" value="Pentatricopeptide repeat-containing protein"/>
    <property type="match status" value="1"/>
</dbReference>
<dbReference type="Gene3D" id="1.25.40.10">
    <property type="entry name" value="Tetratricopeptide repeat domain"/>
    <property type="match status" value="6"/>
</dbReference>
<dbReference type="InterPro" id="IPR011990">
    <property type="entry name" value="TPR-like_helical_dom_sf"/>
</dbReference>